<evidence type="ECO:0000256" key="2">
    <source>
        <dbReference type="ARBA" id="ARBA00022475"/>
    </source>
</evidence>
<keyword evidence="9" id="KW-0443">Lipid metabolism</keyword>
<keyword evidence="7" id="KW-0448">Lipopolysaccharide biosynthesis</keyword>
<keyword evidence="10 11" id="KW-0472">Membrane</keyword>
<evidence type="ECO:0000256" key="3">
    <source>
        <dbReference type="ARBA" id="ARBA00022516"/>
    </source>
</evidence>
<evidence type="ECO:0000313" key="14">
    <source>
        <dbReference type="Proteomes" id="UP000253606"/>
    </source>
</evidence>
<dbReference type="SUPFAM" id="SSF103481">
    <property type="entry name" value="Multidrug resistance efflux transporter EmrE"/>
    <property type="match status" value="1"/>
</dbReference>
<reference evidence="13 14" key="1">
    <citation type="journal article" date="2018" name="Front. Microbiol.">
        <title>Hydrolytic Capabilities as a Key to Environmental Success: Chitinolytic and Cellulolytic Acidobacteria From Acidic Sub-arctic Soils and Boreal Peatlands.</title>
        <authorList>
            <person name="Belova S.E."/>
            <person name="Ravin N.V."/>
            <person name="Pankratov T.A."/>
            <person name="Rakitin A.L."/>
            <person name="Ivanova A.A."/>
            <person name="Beletsky A.V."/>
            <person name="Mardanov A.V."/>
            <person name="Sinninghe Damste J.S."/>
            <person name="Dedysh S.N."/>
        </authorList>
    </citation>
    <scope>NUCLEOTIDE SEQUENCE [LARGE SCALE GENOMIC DNA]</scope>
    <source>
        <strain evidence="13 14">SBC82</strain>
    </source>
</reference>
<dbReference type="GO" id="GO:0009103">
    <property type="term" value="P:lipopolysaccharide biosynthetic process"/>
    <property type="evidence" value="ECO:0007669"/>
    <property type="project" value="UniProtKB-KW"/>
</dbReference>
<evidence type="ECO:0000256" key="11">
    <source>
        <dbReference type="SAM" id="Phobius"/>
    </source>
</evidence>
<keyword evidence="4" id="KW-0997">Cell inner membrane</keyword>
<dbReference type="AlphaFoldDB" id="A0A2Z5FUU6"/>
<dbReference type="PANTHER" id="PTHR30561">
    <property type="entry name" value="SMR FAMILY PROTON-DEPENDENT DRUG EFFLUX TRANSPORTER SUGE"/>
    <property type="match status" value="1"/>
</dbReference>
<keyword evidence="8 11" id="KW-1133">Transmembrane helix</keyword>
<sequence length="148" mass="15923">MTNPHQSTMTLRRYLVLAMVTLTGSVGDTFLSVGAKQVGAIPLDHLGQLFAAVFNPWIGGGIILLIGFFASYLTALSWADLTYVLPASSLGYVVVALLSKFWLHEQLSLYRWLGILFITAGVGFVTRGPALTEHAAAEPLQSQEGVCP</sequence>
<evidence type="ECO:0000259" key="12">
    <source>
        <dbReference type="Pfam" id="PF00892"/>
    </source>
</evidence>
<comment type="subcellular location">
    <subcellularLocation>
        <location evidence="1">Cell membrane</location>
        <topology evidence="1">Multi-pass membrane protein</topology>
    </subcellularLocation>
</comment>
<evidence type="ECO:0000256" key="6">
    <source>
        <dbReference type="ARBA" id="ARBA00022692"/>
    </source>
</evidence>
<dbReference type="RefSeq" id="WP_236657265.1">
    <property type="nucleotide sequence ID" value="NZ_CP030840.1"/>
</dbReference>
<keyword evidence="14" id="KW-1185">Reference proteome</keyword>
<protein>
    <recommendedName>
        <fullName evidence="12">EamA domain-containing protein</fullName>
    </recommendedName>
</protein>
<feature type="transmembrane region" description="Helical" evidence="11">
    <location>
        <begin position="56"/>
        <end position="76"/>
    </location>
</feature>
<dbReference type="Proteomes" id="UP000253606">
    <property type="component" value="Chromosome"/>
</dbReference>
<dbReference type="Gene3D" id="1.10.3730.20">
    <property type="match status" value="1"/>
</dbReference>
<evidence type="ECO:0000256" key="9">
    <source>
        <dbReference type="ARBA" id="ARBA00023098"/>
    </source>
</evidence>
<dbReference type="InterPro" id="IPR037185">
    <property type="entry name" value="EmrE-like"/>
</dbReference>
<keyword evidence="6 11" id="KW-0812">Transmembrane</keyword>
<dbReference type="KEGG" id="abas:ACPOL_1311"/>
<evidence type="ECO:0000256" key="10">
    <source>
        <dbReference type="ARBA" id="ARBA00023136"/>
    </source>
</evidence>
<evidence type="ECO:0000256" key="1">
    <source>
        <dbReference type="ARBA" id="ARBA00004651"/>
    </source>
</evidence>
<keyword evidence="5" id="KW-0441">Lipid A biosynthesis</keyword>
<evidence type="ECO:0000256" key="4">
    <source>
        <dbReference type="ARBA" id="ARBA00022519"/>
    </source>
</evidence>
<keyword evidence="2" id="KW-1003">Cell membrane</keyword>
<evidence type="ECO:0000256" key="8">
    <source>
        <dbReference type="ARBA" id="ARBA00022989"/>
    </source>
</evidence>
<evidence type="ECO:0000256" key="5">
    <source>
        <dbReference type="ARBA" id="ARBA00022556"/>
    </source>
</evidence>
<name>A0A2Z5FUU6_9BACT</name>
<feature type="transmembrane region" description="Helical" evidence="11">
    <location>
        <begin position="109"/>
        <end position="126"/>
    </location>
</feature>
<dbReference type="Pfam" id="PF00892">
    <property type="entry name" value="EamA"/>
    <property type="match status" value="1"/>
</dbReference>
<feature type="domain" description="EamA" evidence="12">
    <location>
        <begin position="61"/>
        <end position="126"/>
    </location>
</feature>
<feature type="transmembrane region" description="Helical" evidence="11">
    <location>
        <begin position="83"/>
        <end position="103"/>
    </location>
</feature>
<dbReference type="InterPro" id="IPR000620">
    <property type="entry name" value="EamA_dom"/>
</dbReference>
<accession>A0A2Z5FUU6</accession>
<evidence type="ECO:0000313" key="13">
    <source>
        <dbReference type="EMBL" id="AXC10659.1"/>
    </source>
</evidence>
<dbReference type="GO" id="GO:0005886">
    <property type="term" value="C:plasma membrane"/>
    <property type="evidence" value="ECO:0007669"/>
    <property type="project" value="UniProtKB-SubCell"/>
</dbReference>
<proteinExistence type="predicted"/>
<dbReference type="PANTHER" id="PTHR30561:SF9">
    <property type="entry name" value="4-AMINO-4-DEOXY-L-ARABINOSE-PHOSPHOUNDECAPRENOL FLIPPASE SUBUNIT ARNF-RELATED"/>
    <property type="match status" value="1"/>
</dbReference>
<dbReference type="EMBL" id="CP030840">
    <property type="protein sequence ID" value="AXC10659.1"/>
    <property type="molecule type" value="Genomic_DNA"/>
</dbReference>
<organism evidence="13 14">
    <name type="scientific">Acidisarcina polymorpha</name>
    <dbReference type="NCBI Taxonomy" id="2211140"/>
    <lineage>
        <taxon>Bacteria</taxon>
        <taxon>Pseudomonadati</taxon>
        <taxon>Acidobacteriota</taxon>
        <taxon>Terriglobia</taxon>
        <taxon>Terriglobales</taxon>
        <taxon>Acidobacteriaceae</taxon>
        <taxon>Acidisarcina</taxon>
    </lineage>
</organism>
<dbReference type="GO" id="GO:0022857">
    <property type="term" value="F:transmembrane transporter activity"/>
    <property type="evidence" value="ECO:0007669"/>
    <property type="project" value="InterPro"/>
</dbReference>
<keyword evidence="3" id="KW-0444">Lipid biosynthesis</keyword>
<dbReference type="InterPro" id="IPR000390">
    <property type="entry name" value="Small_drug/metabolite_transptr"/>
</dbReference>
<gene>
    <name evidence="13" type="ORF">ACPOL_1311</name>
</gene>
<dbReference type="GO" id="GO:0009245">
    <property type="term" value="P:lipid A biosynthetic process"/>
    <property type="evidence" value="ECO:0007669"/>
    <property type="project" value="UniProtKB-KW"/>
</dbReference>
<evidence type="ECO:0000256" key="7">
    <source>
        <dbReference type="ARBA" id="ARBA00022985"/>
    </source>
</evidence>